<feature type="compositionally biased region" description="Low complexity" evidence="8">
    <location>
        <begin position="652"/>
        <end position="661"/>
    </location>
</feature>
<keyword evidence="5" id="KW-0206">Cytoskeleton</keyword>
<evidence type="ECO:0000256" key="4">
    <source>
        <dbReference type="ARBA" id="ARBA00023054"/>
    </source>
</evidence>
<evidence type="ECO:0000313" key="10">
    <source>
        <dbReference type="Ensembl" id="ENSPNAP00000012502.1"/>
    </source>
</evidence>
<dbReference type="InterPro" id="IPR003124">
    <property type="entry name" value="WH2_dom"/>
</dbReference>
<comment type="subcellular location">
    <subcellularLocation>
        <location evidence="1">Cytoplasm</location>
        <location evidence="1">Cytoskeleton</location>
    </subcellularLocation>
    <subcellularLocation>
        <location evidence="6">Cytoplasm</location>
        <location evidence="6">Myofibril</location>
        <location evidence="6">Sarcomere</location>
        <location evidence="6">M line</location>
    </subcellularLocation>
</comment>
<evidence type="ECO:0000256" key="1">
    <source>
        <dbReference type="ARBA" id="ARBA00004245"/>
    </source>
</evidence>
<protein>
    <recommendedName>
        <fullName evidence="7">Leiomodin-3</fullName>
    </recommendedName>
</protein>
<keyword evidence="11" id="KW-1185">Reference proteome</keyword>
<dbReference type="GO" id="GO:0003779">
    <property type="term" value="F:actin binding"/>
    <property type="evidence" value="ECO:0007669"/>
    <property type="project" value="InterPro"/>
</dbReference>
<feature type="compositionally biased region" description="Basic and acidic residues" evidence="8">
    <location>
        <begin position="205"/>
        <end position="228"/>
    </location>
</feature>
<proteinExistence type="inferred from homology"/>
<evidence type="ECO:0000256" key="5">
    <source>
        <dbReference type="ARBA" id="ARBA00023212"/>
    </source>
</evidence>
<feature type="compositionally biased region" description="Basic and acidic residues" evidence="8">
    <location>
        <begin position="104"/>
        <end position="195"/>
    </location>
</feature>
<feature type="region of interest" description="Disordered" evidence="8">
    <location>
        <begin position="36"/>
        <end position="66"/>
    </location>
</feature>
<reference evidence="10 11" key="1">
    <citation type="submission" date="2020-10" db="EMBL/GenBank/DDBJ databases">
        <title>Pygocentrus nattereri (red-bellied piranha) genome, fPygNat1, primary haplotype.</title>
        <authorList>
            <person name="Myers G."/>
            <person name="Meyer A."/>
            <person name="Karagic N."/>
            <person name="Pippel M."/>
            <person name="Winkler S."/>
            <person name="Tracey A."/>
            <person name="Wood J."/>
            <person name="Formenti G."/>
            <person name="Howe K."/>
            <person name="Fedrigo O."/>
            <person name="Jarvis E.D."/>
        </authorList>
    </citation>
    <scope>NUCLEOTIDE SEQUENCE [LARGE SCALE GENOMIC DNA]</scope>
</reference>
<dbReference type="GO" id="GO:0030239">
    <property type="term" value="P:myofibril assembly"/>
    <property type="evidence" value="ECO:0007669"/>
    <property type="project" value="TreeGrafter"/>
</dbReference>
<dbReference type="STRING" id="42514.ENSPNAP00000012502"/>
<dbReference type="PANTHER" id="PTHR10901">
    <property type="entry name" value="TROPOMODULIN"/>
    <property type="match status" value="1"/>
</dbReference>
<comment type="similarity">
    <text evidence="2">Belongs to the tropomodulin family.</text>
</comment>
<dbReference type="InterPro" id="IPR032675">
    <property type="entry name" value="LRR_dom_sf"/>
</dbReference>
<dbReference type="Ensembl" id="ENSPNAT00000019785.2">
    <property type="protein sequence ID" value="ENSPNAP00000012502.1"/>
    <property type="gene ID" value="ENSPNAG00000018254.2"/>
</dbReference>
<name>A0A3B4CKF8_PYGNA</name>
<feature type="compositionally biased region" description="Pro residues" evidence="8">
    <location>
        <begin position="683"/>
        <end position="700"/>
    </location>
</feature>
<dbReference type="Proteomes" id="UP001501920">
    <property type="component" value="Chromosome 28"/>
</dbReference>
<evidence type="ECO:0000256" key="7">
    <source>
        <dbReference type="ARBA" id="ARBA00070923"/>
    </source>
</evidence>
<feature type="domain" description="WH2" evidence="9">
    <location>
        <begin position="733"/>
        <end position="752"/>
    </location>
</feature>
<dbReference type="FunFam" id="3.80.10.10:FF:000078">
    <property type="entry name" value="Leiomodin 3"/>
    <property type="match status" value="1"/>
</dbReference>
<feature type="compositionally biased region" description="Basic and acidic residues" evidence="8">
    <location>
        <begin position="597"/>
        <end position="608"/>
    </location>
</feature>
<dbReference type="GO" id="GO:0005865">
    <property type="term" value="C:striated muscle thin filament"/>
    <property type="evidence" value="ECO:0007669"/>
    <property type="project" value="TreeGrafter"/>
</dbReference>
<dbReference type="SUPFAM" id="SSF52047">
    <property type="entry name" value="RNI-like"/>
    <property type="match status" value="1"/>
</dbReference>
<dbReference type="GO" id="GO:0005523">
    <property type="term" value="F:tropomyosin binding"/>
    <property type="evidence" value="ECO:0007669"/>
    <property type="project" value="InterPro"/>
</dbReference>
<dbReference type="InterPro" id="IPR004934">
    <property type="entry name" value="TMOD"/>
</dbReference>
<dbReference type="GO" id="GO:0031430">
    <property type="term" value="C:M band"/>
    <property type="evidence" value="ECO:0007669"/>
    <property type="project" value="UniProtKB-SubCell"/>
</dbReference>
<sequence>MSTRTPDPQVSEDADIERLLATLSPDEVEELEREMLLIDPDPNVPVGLRQKNQTEKQPTRGYDREAMLDYCERETKKLIERELSFEGESKGEGRRRNRLRRMRSREQRSFSRSRSREASDLDEDGREKNQEEKPVDKNFKPEEKIREDGFKESNKKAEFHENEKEKEKTDEGKIEREVENEKEKQKEASKKERGNSKTLDLISKLQEKKEDSREKEKKDESKRGENLRTKGLISKLQGNQEAEARGKKEKEKDVEKRGESRTKGLVSKLEEPKSQTEASRAGERRLRDMENRVVEEKKEREQEKNNEKRRLYSQRDTTKTGIEKEKEKEHEKLEGREKEQNRWKERKKEPEREQERGKDKKKEVLRKAETLYREKETEKEQERGKDKKKEVLRKAETLYRENCASGDDQSMKTEDDNESEDEEDFLDSDTGSSMFDDLLEQVRSDDPELTELNINNSDVIKTDTLIQFAEGLRSNTHIKTFALANTRADDHVAFAIAGTLRDNCTLTEINMDSNHFTGKGILAIIESLQHNSTLTQLRFHNQRHICGGKTEMEMAKILRDNTSLLKLGYHFELAGPRMTMTNILSRNMDRQRQKRLEAQRLNNKETEAKPAPPSGEKKKEVLPETLKLKGIPKPNHVEKKESILAKVSKFNSPATAPTAKPSPGPLFSSTPGKKGRITKESSPGPPPPAAPPAPPAPPAPALDVQALRRSLTPVSNRKQDNSRASDRGTEKSSRDQLLDSIRNSSMNTLKKVEIPKRLR</sequence>
<feature type="region of interest" description="Disordered" evidence="8">
    <location>
        <begin position="652"/>
        <end position="759"/>
    </location>
</feature>
<dbReference type="GO" id="GO:0007015">
    <property type="term" value="P:actin filament organization"/>
    <property type="evidence" value="ECO:0007669"/>
    <property type="project" value="TreeGrafter"/>
</dbReference>
<feature type="compositionally biased region" description="Basic and acidic residues" evidence="8">
    <location>
        <begin position="316"/>
        <end position="399"/>
    </location>
</feature>
<reference evidence="10" key="3">
    <citation type="submission" date="2025-09" db="UniProtKB">
        <authorList>
            <consortium name="Ensembl"/>
        </authorList>
    </citation>
    <scope>IDENTIFICATION</scope>
</reference>
<reference evidence="10" key="2">
    <citation type="submission" date="2025-08" db="UniProtKB">
        <authorList>
            <consortium name="Ensembl"/>
        </authorList>
    </citation>
    <scope>IDENTIFICATION</scope>
</reference>
<dbReference type="GO" id="GO:0006936">
    <property type="term" value="P:muscle contraction"/>
    <property type="evidence" value="ECO:0007669"/>
    <property type="project" value="TreeGrafter"/>
</dbReference>
<feature type="compositionally biased region" description="Basic and acidic residues" evidence="8">
    <location>
        <begin position="80"/>
        <end position="94"/>
    </location>
</feature>
<dbReference type="GeneTree" id="ENSGT00940000159825"/>
<keyword evidence="3" id="KW-0963">Cytoplasm</keyword>
<dbReference type="PANTHER" id="PTHR10901:SF5">
    <property type="entry name" value="LEIOMODIN-1"/>
    <property type="match status" value="1"/>
</dbReference>
<feature type="compositionally biased region" description="Acidic residues" evidence="8">
    <location>
        <begin position="415"/>
        <end position="427"/>
    </location>
</feature>
<evidence type="ECO:0000256" key="8">
    <source>
        <dbReference type="SAM" id="MobiDB-lite"/>
    </source>
</evidence>
<evidence type="ECO:0000256" key="2">
    <source>
        <dbReference type="ARBA" id="ARBA00009345"/>
    </source>
</evidence>
<dbReference type="PROSITE" id="PS51082">
    <property type="entry name" value="WH2"/>
    <property type="match status" value="1"/>
</dbReference>
<evidence type="ECO:0000256" key="3">
    <source>
        <dbReference type="ARBA" id="ARBA00022490"/>
    </source>
</evidence>
<evidence type="ECO:0000256" key="6">
    <source>
        <dbReference type="ARBA" id="ARBA00037833"/>
    </source>
</evidence>
<keyword evidence="4" id="KW-0175">Coiled coil</keyword>
<feature type="region of interest" description="Disordered" evidence="8">
    <location>
        <begin position="80"/>
        <end position="431"/>
    </location>
</feature>
<dbReference type="Gene3D" id="3.80.10.10">
    <property type="entry name" value="Ribonuclease Inhibitor"/>
    <property type="match status" value="1"/>
</dbReference>
<feature type="compositionally biased region" description="Basic and acidic residues" evidence="8">
    <location>
        <begin position="717"/>
        <end position="737"/>
    </location>
</feature>
<dbReference type="GO" id="GO:0051694">
    <property type="term" value="P:pointed-end actin filament capping"/>
    <property type="evidence" value="ECO:0007669"/>
    <property type="project" value="InterPro"/>
</dbReference>
<dbReference type="AlphaFoldDB" id="A0A3B4CKF8"/>
<dbReference type="Pfam" id="PF03250">
    <property type="entry name" value="Tropomodulin"/>
    <property type="match status" value="1"/>
</dbReference>
<evidence type="ECO:0000259" key="9">
    <source>
        <dbReference type="PROSITE" id="PS51082"/>
    </source>
</evidence>
<organism evidence="10 11">
    <name type="scientific">Pygocentrus nattereri</name>
    <name type="common">Red-bellied piranha</name>
    <dbReference type="NCBI Taxonomy" id="42514"/>
    <lineage>
        <taxon>Eukaryota</taxon>
        <taxon>Metazoa</taxon>
        <taxon>Chordata</taxon>
        <taxon>Craniata</taxon>
        <taxon>Vertebrata</taxon>
        <taxon>Euteleostomi</taxon>
        <taxon>Actinopterygii</taxon>
        <taxon>Neopterygii</taxon>
        <taxon>Teleostei</taxon>
        <taxon>Ostariophysi</taxon>
        <taxon>Characiformes</taxon>
        <taxon>Characoidei</taxon>
        <taxon>Pygocentrus</taxon>
    </lineage>
</organism>
<feature type="compositionally biased region" description="Basic and acidic residues" evidence="8">
    <location>
        <begin position="242"/>
        <end position="310"/>
    </location>
</feature>
<evidence type="ECO:0000313" key="11">
    <source>
        <dbReference type="Proteomes" id="UP001501920"/>
    </source>
</evidence>
<accession>A0A3B4CKF8</accession>
<feature type="compositionally biased region" description="Basic and acidic residues" evidence="8">
    <location>
        <begin position="52"/>
        <end position="66"/>
    </location>
</feature>
<feature type="region of interest" description="Disordered" evidence="8">
    <location>
        <begin position="597"/>
        <end position="634"/>
    </location>
</feature>
<dbReference type="OMA" id="DPPDTES"/>
<feature type="compositionally biased region" description="Basic and acidic residues" evidence="8">
    <location>
        <begin position="750"/>
        <end position="759"/>
    </location>
</feature>